<evidence type="ECO:0000313" key="5">
    <source>
        <dbReference type="Proteomes" id="UP001620645"/>
    </source>
</evidence>
<evidence type="ECO:0000313" key="4">
    <source>
        <dbReference type="EMBL" id="KAL3069786.1"/>
    </source>
</evidence>
<keyword evidence="1" id="KW-0479">Metal-binding</keyword>
<dbReference type="SUPFAM" id="SSF57756">
    <property type="entry name" value="Retrovirus zinc finger-like domains"/>
    <property type="match status" value="1"/>
</dbReference>
<dbReference type="GO" id="GO:0019899">
    <property type="term" value="F:enzyme binding"/>
    <property type="evidence" value="ECO:0007669"/>
    <property type="project" value="UniProtKB-ARBA"/>
</dbReference>
<dbReference type="Pfam" id="PF00098">
    <property type="entry name" value="zf-CCHC"/>
    <property type="match status" value="1"/>
</dbReference>
<dbReference type="PROSITE" id="PS50158">
    <property type="entry name" value="ZF_CCHC"/>
    <property type="match status" value="1"/>
</dbReference>
<keyword evidence="1" id="KW-0863">Zinc-finger</keyword>
<sequence length="545" mass="62610">MGNRQLHQNHHLSHHPLAPFVPIEQNNARIRNVEEKVQNRHAIPIQQLRQRIPVNADAFPAFQFRHGQGFEKCVQWQLPERNPMFFERNNQARVETFPNLPQNRGGAIVDQRQRPNPIFGHSKTDTTVPSNLELNLVLERIPDLTGKEGMDKVRKFFKKFDVYTEGWPEKTRISALQSKVYERAERALEAALSTQPFRYECIRREMLQEMEETDSRNLNTFDELMTGVRRKPNEGIDDLANRISTLVRSAYPGLTSNLSDEYSIKFLIQAMDNPELALNLELVRMPCMTLDHFVSLAARAESTQRAATRYASSSYSRREKTNQEYSNYGKQRFLGNRFPANSDNQPNFTPRSEQLFSSQNWQCYNCGDFGHISRNCQKPKQFQKNWQIARVLDVNGKHLSCLFSVNLPLCRRGLKFPINIIAHVTKAPIGFDLLIGTNGLAKLGFKLYDNLNDEMVELEKFEAKAKAQNFLTVIYRTVIEPRSTKIVEFEIDQNHNDSEILISSVQTDKLHIEPTVGKVKGGRVIAPITNLSMTTVTLEGKHKIG</sequence>
<organism evidence="4 5">
    <name type="scientific">Heterodera schachtii</name>
    <name type="common">Sugarbeet cyst nematode worm</name>
    <name type="synonym">Tylenchus schachtii</name>
    <dbReference type="NCBI Taxonomy" id="97005"/>
    <lineage>
        <taxon>Eukaryota</taxon>
        <taxon>Metazoa</taxon>
        <taxon>Ecdysozoa</taxon>
        <taxon>Nematoda</taxon>
        <taxon>Chromadorea</taxon>
        <taxon>Rhabditida</taxon>
        <taxon>Tylenchina</taxon>
        <taxon>Tylenchomorpha</taxon>
        <taxon>Tylenchoidea</taxon>
        <taxon>Heteroderidae</taxon>
        <taxon>Heteroderinae</taxon>
        <taxon>Heterodera</taxon>
    </lineage>
</organism>
<keyword evidence="1" id="KW-0862">Zinc</keyword>
<dbReference type="EMBL" id="JBICCN010000425">
    <property type="protein sequence ID" value="KAL3069786.1"/>
    <property type="molecule type" value="Genomic_DNA"/>
</dbReference>
<dbReference type="AlphaFoldDB" id="A0ABD2HSM8"/>
<dbReference type="SMART" id="SM00343">
    <property type="entry name" value="ZnF_C2HC"/>
    <property type="match status" value="1"/>
</dbReference>
<dbReference type="GO" id="GO:0008270">
    <property type="term" value="F:zinc ion binding"/>
    <property type="evidence" value="ECO:0007669"/>
    <property type="project" value="UniProtKB-KW"/>
</dbReference>
<feature type="region of interest" description="Disordered" evidence="2">
    <location>
        <begin position="1"/>
        <end position="20"/>
    </location>
</feature>
<dbReference type="PANTHER" id="PTHR19963">
    <property type="entry name" value="CCHC-TYPE DOMAIN-CONTAINING PROTEIN"/>
    <property type="match status" value="1"/>
</dbReference>
<dbReference type="InterPro" id="IPR001878">
    <property type="entry name" value="Znf_CCHC"/>
</dbReference>
<proteinExistence type="predicted"/>
<accession>A0ABD2HSM8</accession>
<keyword evidence="5" id="KW-1185">Reference proteome</keyword>
<evidence type="ECO:0000256" key="2">
    <source>
        <dbReference type="SAM" id="MobiDB-lite"/>
    </source>
</evidence>
<dbReference type="PANTHER" id="PTHR19963:SF30">
    <property type="entry name" value="ENDONUCLEASE_EXONUCLEASE_PHOSPHATASE DOMAIN-CONTAINING PROTEIN"/>
    <property type="match status" value="1"/>
</dbReference>
<evidence type="ECO:0000256" key="1">
    <source>
        <dbReference type="PROSITE-ProRule" id="PRU00047"/>
    </source>
</evidence>
<dbReference type="Gene3D" id="4.10.60.10">
    <property type="entry name" value="Zinc finger, CCHC-type"/>
    <property type="match status" value="1"/>
</dbReference>
<feature type="domain" description="CCHC-type" evidence="3">
    <location>
        <begin position="363"/>
        <end position="378"/>
    </location>
</feature>
<evidence type="ECO:0000259" key="3">
    <source>
        <dbReference type="PROSITE" id="PS50158"/>
    </source>
</evidence>
<reference evidence="4 5" key="1">
    <citation type="submission" date="2024-10" db="EMBL/GenBank/DDBJ databases">
        <authorList>
            <person name="Kim D."/>
        </authorList>
    </citation>
    <scope>NUCLEOTIDE SEQUENCE [LARGE SCALE GENOMIC DNA]</scope>
    <source>
        <strain evidence="4">Taebaek</strain>
    </source>
</reference>
<name>A0ABD2HSM8_HETSC</name>
<gene>
    <name evidence="4" type="ORF">niasHS_015433</name>
</gene>
<comment type="caution">
    <text evidence="4">The sequence shown here is derived from an EMBL/GenBank/DDBJ whole genome shotgun (WGS) entry which is preliminary data.</text>
</comment>
<protein>
    <recommendedName>
        <fullName evidence="3">CCHC-type domain-containing protein</fullName>
    </recommendedName>
</protein>
<dbReference type="Proteomes" id="UP001620645">
    <property type="component" value="Unassembled WGS sequence"/>
</dbReference>
<dbReference type="InterPro" id="IPR036875">
    <property type="entry name" value="Znf_CCHC_sf"/>
</dbReference>